<evidence type="ECO:0000313" key="1">
    <source>
        <dbReference type="EMBL" id="CAG8688289.1"/>
    </source>
</evidence>
<protein>
    <submittedName>
        <fullName evidence="1">16217_t:CDS:1</fullName>
    </submittedName>
</protein>
<gene>
    <name evidence="1" type="ORF">FMOSSE_LOCUS13210</name>
</gene>
<reference evidence="1" key="1">
    <citation type="submission" date="2021-06" db="EMBL/GenBank/DDBJ databases">
        <authorList>
            <person name="Kallberg Y."/>
            <person name="Tangrot J."/>
            <person name="Rosling A."/>
        </authorList>
    </citation>
    <scope>NUCLEOTIDE SEQUENCE</scope>
    <source>
        <strain evidence="1">87-6 pot B 2015</strain>
    </source>
</reference>
<keyword evidence="2" id="KW-1185">Reference proteome</keyword>
<organism evidence="1 2">
    <name type="scientific">Funneliformis mosseae</name>
    <name type="common">Endomycorrhizal fungus</name>
    <name type="synonym">Glomus mosseae</name>
    <dbReference type="NCBI Taxonomy" id="27381"/>
    <lineage>
        <taxon>Eukaryota</taxon>
        <taxon>Fungi</taxon>
        <taxon>Fungi incertae sedis</taxon>
        <taxon>Mucoromycota</taxon>
        <taxon>Glomeromycotina</taxon>
        <taxon>Glomeromycetes</taxon>
        <taxon>Glomerales</taxon>
        <taxon>Glomeraceae</taxon>
        <taxon>Funneliformis</taxon>
    </lineage>
</organism>
<dbReference type="Proteomes" id="UP000789375">
    <property type="component" value="Unassembled WGS sequence"/>
</dbReference>
<dbReference type="AlphaFoldDB" id="A0A9N9HL94"/>
<comment type="caution">
    <text evidence="1">The sequence shown here is derived from an EMBL/GenBank/DDBJ whole genome shotgun (WGS) entry which is preliminary data.</text>
</comment>
<name>A0A9N9HL94_FUNMO</name>
<evidence type="ECO:0000313" key="2">
    <source>
        <dbReference type="Proteomes" id="UP000789375"/>
    </source>
</evidence>
<dbReference type="EMBL" id="CAJVPP010007413">
    <property type="protein sequence ID" value="CAG8688289.1"/>
    <property type="molecule type" value="Genomic_DNA"/>
</dbReference>
<proteinExistence type="predicted"/>
<sequence>MGPVGNTQSRDIYEVQPRRNKSLKLLALHILKHLPEDILREELDILSFKSIKAIPDYEPCMECDIPILTEDPPRSLVLNVCADDLGIIFNPPVPDLVSKANQSSEISPSMGTFALSLPPIQMLGIESFLRIAPQPQGSSKPLVYLTCKHIIYYNYIDNPRKLCPICLSTNNTETDDMETDDDET</sequence>
<feature type="non-terminal residue" evidence="1">
    <location>
        <position position="1"/>
    </location>
</feature>
<accession>A0A9N9HL94</accession>